<gene>
    <name evidence="1" type="ORF">ADA01nite_43220</name>
</gene>
<reference evidence="1 2" key="1">
    <citation type="submission" date="2019-07" db="EMBL/GenBank/DDBJ databases">
        <title>Whole genome shotgun sequence of Aneurinibacillus danicus NBRC 102444.</title>
        <authorList>
            <person name="Hosoyama A."/>
            <person name="Uohara A."/>
            <person name="Ohji S."/>
            <person name="Ichikawa N."/>
        </authorList>
    </citation>
    <scope>NUCLEOTIDE SEQUENCE [LARGE SCALE GENOMIC DNA]</scope>
    <source>
        <strain evidence="1 2">NBRC 102444</strain>
    </source>
</reference>
<dbReference type="EMBL" id="BJXX01000261">
    <property type="protein sequence ID" value="GEN36862.1"/>
    <property type="molecule type" value="Genomic_DNA"/>
</dbReference>
<name>A0A511VI59_9BACL</name>
<dbReference type="AlphaFoldDB" id="A0A511VI59"/>
<protein>
    <submittedName>
        <fullName evidence="1">Uncharacterized protein</fullName>
    </submittedName>
</protein>
<evidence type="ECO:0000313" key="1">
    <source>
        <dbReference type="EMBL" id="GEN36862.1"/>
    </source>
</evidence>
<proteinExistence type="predicted"/>
<sequence>MILDLDWLLAIQGSFFGGATQCRMEPLFDVSGLISFKVTLNSFKTFDI</sequence>
<accession>A0A511VI59</accession>
<dbReference type="Proteomes" id="UP000321157">
    <property type="component" value="Unassembled WGS sequence"/>
</dbReference>
<keyword evidence="2" id="KW-1185">Reference proteome</keyword>
<organism evidence="1 2">
    <name type="scientific">Aneurinibacillus danicus</name>
    <dbReference type="NCBI Taxonomy" id="267746"/>
    <lineage>
        <taxon>Bacteria</taxon>
        <taxon>Bacillati</taxon>
        <taxon>Bacillota</taxon>
        <taxon>Bacilli</taxon>
        <taxon>Bacillales</taxon>
        <taxon>Paenibacillaceae</taxon>
        <taxon>Aneurinibacillus group</taxon>
        <taxon>Aneurinibacillus</taxon>
    </lineage>
</organism>
<evidence type="ECO:0000313" key="2">
    <source>
        <dbReference type="Proteomes" id="UP000321157"/>
    </source>
</evidence>
<comment type="caution">
    <text evidence="1">The sequence shown here is derived from an EMBL/GenBank/DDBJ whole genome shotgun (WGS) entry which is preliminary data.</text>
</comment>